<dbReference type="Proteomes" id="UP000075809">
    <property type="component" value="Unassembled WGS sequence"/>
</dbReference>
<evidence type="ECO:0000313" key="2">
    <source>
        <dbReference type="EMBL" id="KYQ60029.1"/>
    </source>
</evidence>
<proteinExistence type="predicted"/>
<evidence type="ECO:0000313" key="3">
    <source>
        <dbReference type="Proteomes" id="UP000075809"/>
    </source>
</evidence>
<dbReference type="AlphaFoldDB" id="A0A151XI05"/>
<accession>A0A151XI05</accession>
<sequence>VNELFGDPTQVSDGPSWLPIVLNTTKADVRTGLKEVFKDQSQLEVGTSLVALASGFSDLSRLEPLQSLQKTRLAMSKIAEGIRLLADHHYNLSKTKRAFILLSLNFLGKVASDSATVDEYLFGSNFTENVNTAQTMEKVANKMTKKNQRSSTQGSHPTMGQQPKQQRNQPLRIGHPNAKNAKAPPRLTSSTHRPRRGPSQSGHGRKSRSKSRARR</sequence>
<dbReference type="EMBL" id="KQ982100">
    <property type="protein sequence ID" value="KYQ60029.1"/>
    <property type="molecule type" value="Genomic_DNA"/>
</dbReference>
<evidence type="ECO:0000256" key="1">
    <source>
        <dbReference type="SAM" id="MobiDB-lite"/>
    </source>
</evidence>
<protein>
    <submittedName>
        <fullName evidence="2">Uncharacterized protein</fullName>
    </submittedName>
</protein>
<feature type="non-terminal residue" evidence="2">
    <location>
        <position position="1"/>
    </location>
</feature>
<dbReference type="STRING" id="64791.A0A151XI05"/>
<feature type="compositionally biased region" description="Polar residues" evidence="1">
    <location>
        <begin position="149"/>
        <end position="169"/>
    </location>
</feature>
<feature type="compositionally biased region" description="Basic residues" evidence="1">
    <location>
        <begin position="203"/>
        <end position="215"/>
    </location>
</feature>
<feature type="region of interest" description="Disordered" evidence="1">
    <location>
        <begin position="141"/>
        <end position="215"/>
    </location>
</feature>
<reference evidence="2 3" key="1">
    <citation type="submission" date="2015-09" db="EMBL/GenBank/DDBJ databases">
        <title>Trachymyrmex zeteki WGS genome.</title>
        <authorList>
            <person name="Nygaard S."/>
            <person name="Hu H."/>
            <person name="Boomsma J."/>
            <person name="Zhang G."/>
        </authorList>
    </citation>
    <scope>NUCLEOTIDE SEQUENCE [LARGE SCALE GENOMIC DNA]</scope>
    <source>
        <strain evidence="2">Tzet28-1</strain>
        <tissue evidence="2">Whole body</tissue>
    </source>
</reference>
<gene>
    <name evidence="2" type="ORF">ALC60_00927</name>
</gene>
<name>A0A151XI05_9HYME</name>
<organism evidence="2 3">
    <name type="scientific">Mycetomoellerius zeteki</name>
    <dbReference type="NCBI Taxonomy" id="64791"/>
    <lineage>
        <taxon>Eukaryota</taxon>
        <taxon>Metazoa</taxon>
        <taxon>Ecdysozoa</taxon>
        <taxon>Arthropoda</taxon>
        <taxon>Hexapoda</taxon>
        <taxon>Insecta</taxon>
        <taxon>Pterygota</taxon>
        <taxon>Neoptera</taxon>
        <taxon>Endopterygota</taxon>
        <taxon>Hymenoptera</taxon>
        <taxon>Apocrita</taxon>
        <taxon>Aculeata</taxon>
        <taxon>Formicoidea</taxon>
        <taxon>Formicidae</taxon>
        <taxon>Myrmicinae</taxon>
        <taxon>Mycetomoellerius</taxon>
    </lineage>
</organism>
<keyword evidence="3" id="KW-1185">Reference proteome</keyword>